<proteinExistence type="predicted"/>
<dbReference type="NCBIfam" id="TIGR03062">
    <property type="entry name" value="pip_yhgE_Cterm"/>
    <property type="match status" value="1"/>
</dbReference>
<dbReference type="InterPro" id="IPR017501">
    <property type="entry name" value="Phage_infect_YhgE_C"/>
</dbReference>
<comment type="caution">
    <text evidence="8">The sequence shown here is derived from an EMBL/GenBank/DDBJ whole genome shotgun (WGS) entry which is preliminary data.</text>
</comment>
<comment type="subcellular location">
    <subcellularLocation>
        <location evidence="1">Membrane</location>
        <topology evidence="1">Multi-pass membrane protein</topology>
    </subcellularLocation>
</comment>
<evidence type="ECO:0000256" key="5">
    <source>
        <dbReference type="SAM" id="MobiDB-lite"/>
    </source>
</evidence>
<feature type="region of interest" description="Disordered" evidence="5">
    <location>
        <begin position="876"/>
        <end position="914"/>
    </location>
</feature>
<dbReference type="InterPro" id="IPR017500">
    <property type="entry name" value="Phage_infect_YhgE_N"/>
</dbReference>
<dbReference type="GO" id="GO:0016020">
    <property type="term" value="C:membrane"/>
    <property type="evidence" value="ECO:0007669"/>
    <property type="project" value="UniProtKB-SubCell"/>
</dbReference>
<dbReference type="InterPro" id="IPR013525">
    <property type="entry name" value="ABC2_TM"/>
</dbReference>
<feature type="transmembrane region" description="Helical" evidence="6">
    <location>
        <begin position="674"/>
        <end position="696"/>
    </location>
</feature>
<dbReference type="PANTHER" id="PTHR43077:SF10">
    <property type="entry name" value="TRANSPORT PERMEASE PROTEIN"/>
    <property type="match status" value="1"/>
</dbReference>
<dbReference type="RefSeq" id="WP_169275688.1">
    <property type="nucleotide sequence ID" value="NZ_JAAIIH010000007.1"/>
</dbReference>
<gene>
    <name evidence="8" type="ORF">G1C96_1121</name>
</gene>
<dbReference type="Proteomes" id="UP000588277">
    <property type="component" value="Unassembled WGS sequence"/>
</dbReference>
<keyword evidence="3 6" id="KW-1133">Transmembrane helix</keyword>
<dbReference type="GO" id="GO:0140359">
    <property type="term" value="F:ABC-type transporter activity"/>
    <property type="evidence" value="ECO:0007669"/>
    <property type="project" value="InterPro"/>
</dbReference>
<feature type="transmembrane region" description="Helical" evidence="6">
    <location>
        <begin position="622"/>
        <end position="640"/>
    </location>
</feature>
<feature type="compositionally biased region" description="Low complexity" evidence="5">
    <location>
        <begin position="885"/>
        <end position="907"/>
    </location>
</feature>
<feature type="transmembrane region" description="Helical" evidence="6">
    <location>
        <begin position="789"/>
        <end position="809"/>
    </location>
</feature>
<sequence>MRNVWRIVRRDVRRVLRVPTAWVIVFGLVGIPALYAWVNIYGFWNPYNNTRAITVAVANEDEGATNAVMGEMHLGDQVEDQLRQNTQLGWQFMSEAEAMHAVESAQAYAAIVIPKDFSSSMSGLVTGGGTRPQIDYYVNEKASAVAPKITDVGASTLDQTINSTFVSTVSQVISSMANTAIQSAGGAADQSKQEIAQDTDEARAKVDDMRGKIATLLTELDQTPAKIQSARDAIATADRVAGDAASALGQGSDLILNAQRDAGTFTAAMSGTLDQGALLLSQASSGANLGISAVTGGMVEARHHIGFAIEVGQAVNQANAEAIASLEALNRPELADVIARLKAQNERTAGTLNDLGTLNDDATATTTAVGNAADALNAATQNTLATMGGAADAINGTTLPQLNNGIVQLAGAGTSLSSTIAAQRSLIAQTNAVLDQLDSTLATTGDALRKTDANLATLQTRLETVSTDVSALSASAMLEQLFGKDGSLDVARIADFMMSPTVLSTQTLFPLNSYGSGMAPLFTDLAMWVGAFALVVIVKLEVDDEGLEDLRLTATQRYMGRWLLLAPLAVAQAILVTVGDLVLGVQTVNAPMFVLTAILSSLTYLSIIYALATSFQHVGKGLCVLLVIVQIPGASGLYPIEMMPAFFRRVYPLFPFTYSIDAMRETVGGFYDGLWLRNAACLMVFVALSFVLGIAVRPYLANLNSMFARQIAESDMINGEEFHTPSRGPKLSQAILVLSDHEEYRRSIELRVARFAALYPKLKRGALVAGILVPAVFCVVFGINTNLKLAALASWIIWLLLIIGFLLVIETTRDRLERQMQLGNLSDEAIRNLIYEHQYERHAARKARSRGRSRFGRGWRARPGDDATRSVFDEARDHAPASDHATTVATTDAAPTTANTAAGADPANRGRHAA</sequence>
<dbReference type="EMBL" id="JAAIIH010000007">
    <property type="protein sequence ID" value="NMN00542.1"/>
    <property type="molecule type" value="Genomic_DNA"/>
</dbReference>
<evidence type="ECO:0000256" key="6">
    <source>
        <dbReference type="SAM" id="Phobius"/>
    </source>
</evidence>
<evidence type="ECO:0000259" key="7">
    <source>
        <dbReference type="Pfam" id="PF12698"/>
    </source>
</evidence>
<evidence type="ECO:0000313" key="9">
    <source>
        <dbReference type="Proteomes" id="UP000588277"/>
    </source>
</evidence>
<protein>
    <submittedName>
        <fullName evidence="8">ABC-2 family transporter protein</fullName>
    </submittedName>
</protein>
<keyword evidence="2 6" id="KW-0812">Transmembrane</keyword>
<feature type="transmembrane region" description="Helical" evidence="6">
    <location>
        <begin position="765"/>
        <end position="783"/>
    </location>
</feature>
<evidence type="ECO:0000256" key="3">
    <source>
        <dbReference type="ARBA" id="ARBA00022989"/>
    </source>
</evidence>
<dbReference type="NCBIfam" id="TIGR03061">
    <property type="entry name" value="pip_yhgE_Nterm"/>
    <property type="match status" value="1"/>
</dbReference>
<accession>A0A7Y0F3U8</accession>
<dbReference type="Gene3D" id="3.40.1710.10">
    <property type="entry name" value="abc type-2 transporter like domain"/>
    <property type="match status" value="1"/>
</dbReference>
<feature type="transmembrane region" description="Helical" evidence="6">
    <location>
        <begin position="525"/>
        <end position="542"/>
    </location>
</feature>
<reference evidence="8 9" key="1">
    <citation type="submission" date="2020-02" db="EMBL/GenBank/DDBJ databases">
        <title>Characterization of phylogenetic diversity of novel bifidobacterial species isolated in Czech ZOOs.</title>
        <authorList>
            <person name="Lugli G.A."/>
            <person name="Vera N.B."/>
            <person name="Ventura M."/>
        </authorList>
    </citation>
    <scope>NUCLEOTIDE SEQUENCE [LARGE SCALE GENOMIC DNA]</scope>
    <source>
        <strain evidence="8 9">DSM 109958</strain>
    </source>
</reference>
<organism evidence="8 9">
    <name type="scientific">Bifidobacterium moraviense</name>
    <dbReference type="NCBI Taxonomy" id="2675323"/>
    <lineage>
        <taxon>Bacteria</taxon>
        <taxon>Bacillati</taxon>
        <taxon>Actinomycetota</taxon>
        <taxon>Actinomycetes</taxon>
        <taxon>Bifidobacteriales</taxon>
        <taxon>Bifidobacteriaceae</taxon>
        <taxon>Bifidobacterium</taxon>
    </lineage>
</organism>
<keyword evidence="9" id="KW-1185">Reference proteome</keyword>
<feature type="transmembrane region" description="Helical" evidence="6">
    <location>
        <begin position="21"/>
        <end position="44"/>
    </location>
</feature>
<feature type="domain" description="ABC-2 type transporter transmembrane" evidence="7">
    <location>
        <begin position="510"/>
        <end position="694"/>
    </location>
</feature>
<evidence type="ECO:0000256" key="4">
    <source>
        <dbReference type="ARBA" id="ARBA00023136"/>
    </source>
</evidence>
<keyword evidence="4 6" id="KW-0472">Membrane</keyword>
<evidence type="ECO:0000313" key="8">
    <source>
        <dbReference type="EMBL" id="NMN00542.1"/>
    </source>
</evidence>
<feature type="transmembrane region" description="Helical" evidence="6">
    <location>
        <begin position="562"/>
        <end position="584"/>
    </location>
</feature>
<feature type="transmembrane region" description="Helical" evidence="6">
    <location>
        <begin position="590"/>
        <end position="610"/>
    </location>
</feature>
<feature type="domain" description="ABC-2 type transporter transmembrane" evidence="7">
    <location>
        <begin position="24"/>
        <end position="176"/>
    </location>
</feature>
<dbReference type="AlphaFoldDB" id="A0A7Y0F3U8"/>
<dbReference type="Pfam" id="PF12698">
    <property type="entry name" value="ABC2_membrane_3"/>
    <property type="match status" value="2"/>
</dbReference>
<evidence type="ECO:0000256" key="1">
    <source>
        <dbReference type="ARBA" id="ARBA00004141"/>
    </source>
</evidence>
<evidence type="ECO:0000256" key="2">
    <source>
        <dbReference type="ARBA" id="ARBA00022692"/>
    </source>
</evidence>
<dbReference type="PANTHER" id="PTHR43077">
    <property type="entry name" value="TRANSPORT PERMEASE YVFS-RELATED"/>
    <property type="match status" value="1"/>
</dbReference>
<dbReference type="InterPro" id="IPR051328">
    <property type="entry name" value="T7SS_ABC-Transporter"/>
</dbReference>
<name>A0A7Y0F3U8_9BIFI</name>